<dbReference type="Bgee" id="WBGene00016053">
    <property type="expression patterns" value="Expressed in larva and 2 other cell types or tissues"/>
</dbReference>
<dbReference type="OMA" id="DESALIM"/>
<feature type="compositionally biased region" description="Polar residues" evidence="7">
    <location>
        <begin position="145"/>
        <end position="158"/>
    </location>
</feature>
<evidence type="ECO:0000256" key="2">
    <source>
        <dbReference type="ARBA" id="ARBA00004496"/>
    </source>
</evidence>
<dbReference type="UCSC" id="C24D10.1">
    <property type="organism name" value="c. elegans"/>
</dbReference>
<dbReference type="GO" id="GO:0005737">
    <property type="term" value="C:cytoplasm"/>
    <property type="evidence" value="ECO:0007669"/>
    <property type="project" value="UniProtKB-SubCell"/>
</dbReference>
<dbReference type="eggNOG" id="KOG0789">
    <property type="taxonomic scope" value="Eukaryota"/>
</dbReference>
<dbReference type="RefSeq" id="NP_500733.2">
    <property type="nucleotide sequence ID" value="NM_068332.6"/>
</dbReference>
<feature type="domain" description="Tyrosine specific protein phosphatases" evidence="9">
    <location>
        <begin position="376"/>
        <end position="424"/>
    </location>
</feature>
<evidence type="ECO:0000313" key="11">
    <source>
        <dbReference type="Proteomes" id="UP000001940"/>
    </source>
</evidence>
<feature type="domain" description="Tyrosine-protein phosphatase" evidence="8">
    <location>
        <begin position="185"/>
        <end position="433"/>
    </location>
</feature>
<dbReference type="InterPro" id="IPR000242">
    <property type="entry name" value="PTP_cat"/>
</dbReference>
<evidence type="ECO:0000313" key="12">
    <source>
        <dbReference type="WormBase" id="C24D10.1"/>
    </source>
</evidence>
<dbReference type="GO" id="GO:0040024">
    <property type="term" value="P:dauer larval development"/>
    <property type="evidence" value="ECO:0007669"/>
    <property type="project" value="UniProtKB-ARBA"/>
</dbReference>
<protein>
    <submittedName>
        <fullName evidence="10">Tyrosine-protein phosphatase domain-containing protein</fullName>
    </submittedName>
</protein>
<feature type="region of interest" description="Disordered" evidence="7">
    <location>
        <begin position="124"/>
        <end position="158"/>
    </location>
</feature>
<dbReference type="SMART" id="SM00194">
    <property type="entry name" value="PTPc"/>
    <property type="match status" value="1"/>
</dbReference>
<keyword evidence="6" id="KW-0472">Membrane</keyword>
<dbReference type="EMBL" id="BX284604">
    <property type="protein sequence ID" value="CCD61154.1"/>
    <property type="molecule type" value="Genomic_DNA"/>
</dbReference>
<dbReference type="PROSITE" id="PS50056">
    <property type="entry name" value="TYR_PHOSPHATASE_2"/>
    <property type="match status" value="1"/>
</dbReference>
<proteinExistence type="inferred from homology"/>
<dbReference type="PaxDb" id="6239-C24D10.1"/>
<dbReference type="AlphaFoldDB" id="O44136"/>
<evidence type="ECO:0000259" key="9">
    <source>
        <dbReference type="PROSITE" id="PS50056"/>
    </source>
</evidence>
<dbReference type="WormBase" id="C24D10.1">
    <property type="protein sequence ID" value="CE34705"/>
    <property type="gene ID" value="WBGene00016053"/>
    <property type="gene designation" value="ptp-5.1"/>
</dbReference>
<dbReference type="KEGG" id="cel:CELE_C24D10.1"/>
<feature type="compositionally biased region" description="Basic and acidic residues" evidence="7">
    <location>
        <begin position="88"/>
        <end position="97"/>
    </location>
</feature>
<dbReference type="CDD" id="cd00047">
    <property type="entry name" value="PTPc"/>
    <property type="match status" value="1"/>
</dbReference>
<evidence type="ECO:0000256" key="4">
    <source>
        <dbReference type="ARBA" id="ARBA00022475"/>
    </source>
</evidence>
<dbReference type="GO" id="GO:0005886">
    <property type="term" value="C:plasma membrane"/>
    <property type="evidence" value="ECO:0007669"/>
    <property type="project" value="UniProtKB-SubCell"/>
</dbReference>
<evidence type="ECO:0000256" key="7">
    <source>
        <dbReference type="SAM" id="MobiDB-lite"/>
    </source>
</evidence>
<evidence type="ECO:0000256" key="3">
    <source>
        <dbReference type="ARBA" id="ARBA00009580"/>
    </source>
</evidence>
<feature type="compositionally biased region" description="Basic residues" evidence="7">
    <location>
        <begin position="63"/>
        <end position="72"/>
    </location>
</feature>
<dbReference type="GO" id="GO:0005634">
    <property type="term" value="C:nucleus"/>
    <property type="evidence" value="ECO:0000314"/>
    <property type="project" value="WormBase"/>
</dbReference>
<keyword evidence="11" id="KW-1185">Reference proteome</keyword>
<dbReference type="GO" id="GO:0004725">
    <property type="term" value="F:protein tyrosine phosphatase activity"/>
    <property type="evidence" value="ECO:0007669"/>
    <property type="project" value="InterPro"/>
</dbReference>
<feature type="compositionally biased region" description="Basic and acidic residues" evidence="7">
    <location>
        <begin position="47"/>
        <end position="57"/>
    </location>
</feature>
<organism evidence="10 11">
    <name type="scientific">Caenorhabditis elegans</name>
    <dbReference type="NCBI Taxonomy" id="6239"/>
    <lineage>
        <taxon>Eukaryota</taxon>
        <taxon>Metazoa</taxon>
        <taxon>Ecdysozoa</taxon>
        <taxon>Nematoda</taxon>
        <taxon>Chromadorea</taxon>
        <taxon>Rhabditida</taxon>
        <taxon>Rhabditina</taxon>
        <taxon>Rhabditomorpha</taxon>
        <taxon>Rhabditoidea</taxon>
        <taxon>Rhabditidae</taxon>
        <taxon>Peloderinae</taxon>
        <taxon>Caenorhabditis</taxon>
    </lineage>
</organism>
<feature type="region of interest" description="Disordered" evidence="7">
    <location>
        <begin position="1"/>
        <end position="112"/>
    </location>
</feature>
<dbReference type="PANTHER" id="PTHR23219:SF8">
    <property type="entry name" value="TYROSINE-PROTEIN PHOSPHATASE DOMAIN-CONTAINING PROTEIN"/>
    <property type="match status" value="1"/>
</dbReference>
<comment type="subcellular location">
    <subcellularLocation>
        <location evidence="1">Cell membrane</location>
        <topology evidence="1">Peripheral membrane protein</topology>
    </subcellularLocation>
    <subcellularLocation>
        <location evidence="2">Cytoplasm</location>
    </subcellularLocation>
</comment>
<dbReference type="PANTHER" id="PTHR23219">
    <property type="entry name" value="TYROSINE-PROTEIN PHOSPHATASE C15H7.3-RELATED"/>
    <property type="match status" value="1"/>
</dbReference>
<dbReference type="GeneID" id="177291"/>
<dbReference type="Pfam" id="PF00102">
    <property type="entry name" value="Y_phosphatase"/>
    <property type="match status" value="1"/>
</dbReference>
<reference evidence="10 11" key="1">
    <citation type="journal article" date="1998" name="Science">
        <title>Genome sequence of the nematode C. elegans: a platform for investigating biology.</title>
        <authorList>
            <consortium name="The C. elegans sequencing consortium"/>
            <person name="Sulson J.E."/>
            <person name="Waterston R."/>
        </authorList>
    </citation>
    <scope>NUCLEOTIDE SEQUENCE [LARGE SCALE GENOMIC DNA]</scope>
    <source>
        <strain evidence="10 11">Bristol N2</strain>
    </source>
</reference>
<dbReference type="SUPFAM" id="SSF52799">
    <property type="entry name" value="(Phosphotyrosine protein) phosphatases II"/>
    <property type="match status" value="1"/>
</dbReference>
<dbReference type="SMART" id="SM00404">
    <property type="entry name" value="PTPc_motif"/>
    <property type="match status" value="1"/>
</dbReference>
<keyword evidence="5" id="KW-0963">Cytoplasm</keyword>
<sequence>MKSIFGTKNKKRSKNKDGKLMSTASRNGDEATKPNGTKTSKKRKPSRGNDDKGREPEPTAQSKKAKKMKPKRDSKAPSPALSPGPREQLSDQKKTVEDDPPPAPIATSVSGTVTSTVNAMPAILSSEVSNKQPKEVNSMKKTKGAPNSTTDTPVSHKTSITGNADKWVGEDVAKTWMDSIDLAEVKKDFEKLQTMKIDIDKDCKTWKANSKLNQSEHFPALDSNLLKIEKGYVNISHVEVPLGRNVHIGQFPVKDTEETFWKAVFDKRITSIDVLVGDEPIEFFPKKAEDYKNYGQMWINNRKVEHVIDEVFRFSIEVLPHGCSNSIICNVTVFGNWKVDSVPVKQAIAIKEALGLNYFLLKTPADDNAMIISPHGAGRAGYFLALAVAVHTIDTKIAEPNIADIVKSIRTQRPRAVDSFCQYCSLYISLLYFIKKKVTKPADGDKKSTPTNKYLFKKSVELTKQFTNVLLEANQPSMMGPG</sequence>
<dbReference type="PIR" id="T32504">
    <property type="entry name" value="T32504"/>
</dbReference>
<evidence type="ECO:0000256" key="6">
    <source>
        <dbReference type="ARBA" id="ARBA00023136"/>
    </source>
</evidence>
<dbReference type="InParanoid" id="O44136"/>
<dbReference type="OrthoDB" id="5864720at2759"/>
<gene>
    <name evidence="10 12" type="primary">ptp-5.1</name>
    <name evidence="12" type="ORF">C24D10.1</name>
    <name evidence="10" type="ORF">CELE_C24D10.1</name>
</gene>
<dbReference type="HOGENOM" id="CLU_039665_0_0_1"/>
<evidence type="ECO:0000259" key="8">
    <source>
        <dbReference type="PROSITE" id="PS50055"/>
    </source>
</evidence>
<evidence type="ECO:0000256" key="5">
    <source>
        <dbReference type="ARBA" id="ARBA00022490"/>
    </source>
</evidence>
<name>O44136_CAEEL</name>
<evidence type="ECO:0000313" key="10">
    <source>
        <dbReference type="EMBL" id="CCD61154.1"/>
    </source>
</evidence>
<evidence type="ECO:0000256" key="1">
    <source>
        <dbReference type="ARBA" id="ARBA00004202"/>
    </source>
</evidence>
<keyword evidence="4" id="KW-1003">Cell membrane</keyword>
<dbReference type="Proteomes" id="UP000001940">
    <property type="component" value="Chromosome IV"/>
</dbReference>
<comment type="similarity">
    <text evidence="3">Belongs to the protein-tyrosine phosphatase family.</text>
</comment>
<dbReference type="FunFam" id="3.90.190.10:FF:000233">
    <property type="entry name" value="Protein Tyrosine Phosphatase"/>
    <property type="match status" value="1"/>
</dbReference>
<dbReference type="CTD" id="177291"/>
<dbReference type="InterPro" id="IPR000387">
    <property type="entry name" value="Tyr_Pase_dom"/>
</dbReference>
<dbReference type="AGR" id="WB:WBGene00016053"/>
<dbReference type="Gene3D" id="3.90.190.10">
    <property type="entry name" value="Protein tyrosine phosphatase superfamily"/>
    <property type="match status" value="1"/>
</dbReference>
<dbReference type="STRING" id="6239.C24D10.1.1"/>
<dbReference type="SMR" id="O44136"/>
<dbReference type="InterPro" id="IPR029021">
    <property type="entry name" value="Prot-tyrosine_phosphatase-like"/>
</dbReference>
<accession>O44136</accession>
<dbReference type="PROSITE" id="PS50055">
    <property type="entry name" value="TYR_PHOSPHATASE_PTP"/>
    <property type="match status" value="1"/>
</dbReference>
<dbReference type="FunCoup" id="O44136">
    <property type="interactions" value="734"/>
</dbReference>
<dbReference type="PhylomeDB" id="O44136"/>
<dbReference type="InterPro" id="IPR003595">
    <property type="entry name" value="Tyr_Pase_cat"/>
</dbReference>